<protein>
    <submittedName>
        <fullName evidence="1">Uncharacterized protein</fullName>
    </submittedName>
</protein>
<dbReference type="SUPFAM" id="SSF48445">
    <property type="entry name" value="14-3-3 protein"/>
    <property type="match status" value="1"/>
</dbReference>
<sequence>MRRWLVESAMAIPAQREEAREENLFMAMLTEMVDRFDDMADYMTTISCTTGNQPLNRKEHNMLSWPSNP</sequence>
<name>W1NJV8_AMBTC</name>
<gene>
    <name evidence="1" type="ORF">AMTR_s00008p00261680</name>
</gene>
<dbReference type="Gene3D" id="1.20.190.20">
    <property type="entry name" value="14-3-3 domain"/>
    <property type="match status" value="1"/>
</dbReference>
<evidence type="ECO:0000313" key="2">
    <source>
        <dbReference type="Proteomes" id="UP000017836"/>
    </source>
</evidence>
<dbReference type="HOGENOM" id="CLU_2779216_0_0_1"/>
<dbReference type="Gramene" id="ERM95465">
    <property type="protein sequence ID" value="ERM95465"/>
    <property type="gene ID" value="AMTR_s00008p00261680"/>
</dbReference>
<dbReference type="EMBL" id="KI397486">
    <property type="protein sequence ID" value="ERM95465.1"/>
    <property type="molecule type" value="Genomic_DNA"/>
</dbReference>
<dbReference type="Proteomes" id="UP000017836">
    <property type="component" value="Unassembled WGS sequence"/>
</dbReference>
<keyword evidence="2" id="KW-1185">Reference proteome</keyword>
<accession>W1NJV8</accession>
<reference evidence="2" key="1">
    <citation type="journal article" date="2013" name="Science">
        <title>The Amborella genome and the evolution of flowering plants.</title>
        <authorList>
            <consortium name="Amborella Genome Project"/>
        </authorList>
    </citation>
    <scope>NUCLEOTIDE SEQUENCE [LARGE SCALE GENOMIC DNA]</scope>
</reference>
<proteinExistence type="predicted"/>
<dbReference type="InterPro" id="IPR036815">
    <property type="entry name" value="14-3-3_dom_sf"/>
</dbReference>
<dbReference type="AlphaFoldDB" id="W1NJV8"/>
<evidence type="ECO:0000313" key="1">
    <source>
        <dbReference type="EMBL" id="ERM95465.1"/>
    </source>
</evidence>
<organism evidence="1 2">
    <name type="scientific">Amborella trichopoda</name>
    <dbReference type="NCBI Taxonomy" id="13333"/>
    <lineage>
        <taxon>Eukaryota</taxon>
        <taxon>Viridiplantae</taxon>
        <taxon>Streptophyta</taxon>
        <taxon>Embryophyta</taxon>
        <taxon>Tracheophyta</taxon>
        <taxon>Spermatophyta</taxon>
        <taxon>Magnoliopsida</taxon>
        <taxon>Amborellales</taxon>
        <taxon>Amborellaceae</taxon>
        <taxon>Amborella</taxon>
    </lineage>
</organism>